<evidence type="ECO:0000313" key="2">
    <source>
        <dbReference type="Proteomes" id="UP000030104"/>
    </source>
</evidence>
<dbReference type="AlphaFoldDB" id="A0A0A2LE90"/>
<dbReference type="OrthoDB" id="5278722at2759"/>
<evidence type="ECO:0000313" key="1">
    <source>
        <dbReference type="EMBL" id="KGO78437.1"/>
    </source>
</evidence>
<sequence>MELKLILTQTVDVTFLPGFKSVGDEYKDSVRIL</sequence>
<organism evidence="1 2">
    <name type="scientific">Penicillium italicum</name>
    <name type="common">Blue mold</name>
    <dbReference type="NCBI Taxonomy" id="40296"/>
    <lineage>
        <taxon>Eukaryota</taxon>
        <taxon>Fungi</taxon>
        <taxon>Dikarya</taxon>
        <taxon>Ascomycota</taxon>
        <taxon>Pezizomycotina</taxon>
        <taxon>Eurotiomycetes</taxon>
        <taxon>Eurotiomycetidae</taxon>
        <taxon>Eurotiales</taxon>
        <taxon>Aspergillaceae</taxon>
        <taxon>Penicillium</taxon>
    </lineage>
</organism>
<reference evidence="1 2" key="1">
    <citation type="journal article" date="2015" name="Mol. Plant Microbe Interact.">
        <title>Genome, transcriptome, and functional analyses of Penicillium expansum provide new insights into secondary metabolism and pathogenicity.</title>
        <authorList>
            <person name="Ballester A.R."/>
            <person name="Marcet-Houben M."/>
            <person name="Levin E."/>
            <person name="Sela N."/>
            <person name="Selma-Lazaro C."/>
            <person name="Carmona L."/>
            <person name="Wisniewski M."/>
            <person name="Droby S."/>
            <person name="Gonzalez-Candelas L."/>
            <person name="Gabaldon T."/>
        </authorList>
    </citation>
    <scope>NUCLEOTIDE SEQUENCE [LARGE SCALE GENOMIC DNA]</scope>
    <source>
        <strain evidence="1 2">PHI-1</strain>
    </source>
</reference>
<dbReference type="HOGENOM" id="CLU_3384976_0_0_1"/>
<comment type="caution">
    <text evidence="1">The sequence shown here is derived from an EMBL/GenBank/DDBJ whole genome shotgun (WGS) entry which is preliminary data.</text>
</comment>
<gene>
    <name evidence="1" type="ORF">PITC_069000</name>
</gene>
<accession>A0A0A2LE90</accession>
<dbReference type="PhylomeDB" id="A0A0A2LE90"/>
<name>A0A0A2LE90_PENIT</name>
<protein>
    <submittedName>
        <fullName evidence="1">Uncharacterized protein</fullName>
    </submittedName>
</protein>
<keyword evidence="2" id="KW-1185">Reference proteome</keyword>
<proteinExistence type="predicted"/>
<dbReference type="Proteomes" id="UP000030104">
    <property type="component" value="Unassembled WGS sequence"/>
</dbReference>
<dbReference type="EMBL" id="JQGA01000007">
    <property type="protein sequence ID" value="KGO78437.1"/>
    <property type="molecule type" value="Genomic_DNA"/>
</dbReference>